<dbReference type="OrthoDB" id="186625at2759"/>
<dbReference type="PROSITE" id="PS00018">
    <property type="entry name" value="EF_HAND_1"/>
    <property type="match status" value="3"/>
</dbReference>
<gene>
    <name evidence="6" type="ORF">BQ4739_LOCUS695</name>
</gene>
<dbReference type="GO" id="GO:0048306">
    <property type="term" value="F:calcium-dependent protein binding"/>
    <property type="evidence" value="ECO:0007669"/>
    <property type="project" value="UniProtKB-ARBA"/>
</dbReference>
<keyword evidence="3" id="KW-0479">Metal-binding</keyword>
<dbReference type="GO" id="GO:0005737">
    <property type="term" value="C:cytoplasm"/>
    <property type="evidence" value="ECO:0007669"/>
    <property type="project" value="UniProtKB-SubCell"/>
</dbReference>
<keyword evidence="5" id="KW-0106">Calcium</keyword>
<dbReference type="InterPro" id="IPR011992">
    <property type="entry name" value="EF-hand-dom_pair"/>
</dbReference>
<dbReference type="PANTHER" id="PTHR46212">
    <property type="entry name" value="PEFLIN"/>
    <property type="match status" value="1"/>
</dbReference>
<sequence length="173" mass="19429">MAGGRPNPQQLRKWFDAIDKDGNNELTAVELQAALQLGNLNFSLATVAHIIRIHDKTGSGTINFEEFGKLHEFLTNVQQSFEYFDKDRSNSLNYDEILCALQHAGYKLDPPAMKVVFNRFDPSRSGSLQLTEFLALTLFMRSATATFNAFDANRAGTINVNFNQFLYCAAHCI</sequence>
<organism evidence="6 7">
    <name type="scientific">Tetradesmus obliquus</name>
    <name type="common">Green alga</name>
    <name type="synonym">Acutodesmus obliquus</name>
    <dbReference type="NCBI Taxonomy" id="3088"/>
    <lineage>
        <taxon>Eukaryota</taxon>
        <taxon>Viridiplantae</taxon>
        <taxon>Chlorophyta</taxon>
        <taxon>core chlorophytes</taxon>
        <taxon>Chlorophyceae</taxon>
        <taxon>CS clade</taxon>
        <taxon>Sphaeropleales</taxon>
        <taxon>Scenedesmaceae</taxon>
        <taxon>Tetradesmus</taxon>
    </lineage>
</organism>
<keyword evidence="4" id="KW-0677">Repeat</keyword>
<proteinExistence type="predicted"/>
<comment type="subcellular location">
    <subcellularLocation>
        <location evidence="1">Cytoplasm</location>
    </subcellularLocation>
</comment>
<reference evidence="6 7" key="1">
    <citation type="submission" date="2016-10" db="EMBL/GenBank/DDBJ databases">
        <authorList>
            <person name="Cai Z."/>
        </authorList>
    </citation>
    <scope>NUCLEOTIDE SEQUENCE [LARGE SCALE GENOMIC DNA]</scope>
</reference>
<dbReference type="CDD" id="cd16185">
    <property type="entry name" value="EFh_PEF_ALG-2_like"/>
    <property type="match status" value="1"/>
</dbReference>
<dbReference type="InterPro" id="IPR002048">
    <property type="entry name" value="EF_hand_dom"/>
</dbReference>
<dbReference type="SUPFAM" id="SSF47473">
    <property type="entry name" value="EF-hand"/>
    <property type="match status" value="1"/>
</dbReference>
<evidence type="ECO:0000313" key="7">
    <source>
        <dbReference type="Proteomes" id="UP000256970"/>
    </source>
</evidence>
<evidence type="ECO:0000256" key="5">
    <source>
        <dbReference type="ARBA" id="ARBA00022837"/>
    </source>
</evidence>
<evidence type="ECO:0000256" key="3">
    <source>
        <dbReference type="ARBA" id="ARBA00022723"/>
    </source>
</evidence>
<accession>A0A383V6A1</accession>
<evidence type="ECO:0000256" key="1">
    <source>
        <dbReference type="ARBA" id="ARBA00004496"/>
    </source>
</evidence>
<keyword evidence="7" id="KW-1185">Reference proteome</keyword>
<dbReference type="GO" id="GO:0005509">
    <property type="term" value="F:calcium ion binding"/>
    <property type="evidence" value="ECO:0007669"/>
    <property type="project" value="InterPro"/>
</dbReference>
<keyword evidence="2" id="KW-0963">Cytoplasm</keyword>
<evidence type="ECO:0000256" key="2">
    <source>
        <dbReference type="ARBA" id="ARBA00022490"/>
    </source>
</evidence>
<dbReference type="PANTHER" id="PTHR46212:SF3">
    <property type="entry name" value="GH27120P"/>
    <property type="match status" value="1"/>
</dbReference>
<dbReference type="PROSITE" id="PS50222">
    <property type="entry name" value="EF_HAND_2"/>
    <property type="match status" value="3"/>
</dbReference>
<evidence type="ECO:0000256" key="4">
    <source>
        <dbReference type="ARBA" id="ARBA00022737"/>
    </source>
</evidence>
<dbReference type="STRING" id="3088.A0A383V6A1"/>
<dbReference type="InterPro" id="IPR018247">
    <property type="entry name" value="EF_Hand_1_Ca_BS"/>
</dbReference>
<dbReference type="SMART" id="SM00054">
    <property type="entry name" value="EFh"/>
    <property type="match status" value="3"/>
</dbReference>
<dbReference type="Pfam" id="PF13499">
    <property type="entry name" value="EF-hand_7"/>
    <property type="match status" value="2"/>
</dbReference>
<dbReference type="AlphaFoldDB" id="A0A383V6A1"/>
<evidence type="ECO:0000313" key="6">
    <source>
        <dbReference type="EMBL" id="SZX60114.1"/>
    </source>
</evidence>
<dbReference type="InterPro" id="IPR051426">
    <property type="entry name" value="Peflin/Sorcin_CaBP"/>
</dbReference>
<dbReference type="Gene3D" id="1.10.238.10">
    <property type="entry name" value="EF-hand"/>
    <property type="match status" value="1"/>
</dbReference>
<dbReference type="Proteomes" id="UP000256970">
    <property type="component" value="Unassembled WGS sequence"/>
</dbReference>
<protein>
    <submittedName>
        <fullName evidence="6">Uncharacterized protein</fullName>
    </submittedName>
</protein>
<name>A0A383V6A1_TETOB</name>
<dbReference type="EMBL" id="FNXT01000045">
    <property type="protein sequence ID" value="SZX60114.1"/>
    <property type="molecule type" value="Genomic_DNA"/>
</dbReference>